<keyword evidence="3" id="KW-0808">Transferase</keyword>
<feature type="domain" description="Sulphate adenylyltransferase catalytic" evidence="10">
    <location>
        <begin position="174"/>
        <end position="381"/>
    </location>
</feature>
<evidence type="ECO:0000256" key="3">
    <source>
        <dbReference type="ARBA" id="ARBA00022679"/>
    </source>
</evidence>
<dbReference type="EC" id="2.7.7.4" evidence="2"/>
<dbReference type="Pfam" id="PF01747">
    <property type="entry name" value="ATP-sulfurylase"/>
    <property type="match status" value="1"/>
</dbReference>
<keyword evidence="6" id="KW-0067">ATP-binding</keyword>
<dbReference type="CDD" id="cd00517">
    <property type="entry name" value="ATPS"/>
    <property type="match status" value="1"/>
</dbReference>
<protein>
    <recommendedName>
        <fullName evidence="2">sulfate adenylyltransferase</fullName>
        <ecNumber evidence="2">2.7.7.4</ecNumber>
    </recommendedName>
    <alternativeName>
        <fullName evidence="9">ATP-sulfurylase</fullName>
    </alternativeName>
    <alternativeName>
        <fullName evidence="7">Sulfate adenylate transferase</fullName>
    </alternativeName>
</protein>
<comment type="similarity">
    <text evidence="8">Belongs to the sulfate adenylyltransferase family.</text>
</comment>
<evidence type="ECO:0000256" key="8">
    <source>
        <dbReference type="ARBA" id="ARBA00037980"/>
    </source>
</evidence>
<sequence length="388" mass="44505">MAINGKKIEPHGGKLINRVMSSSEKNKILDEIDEFKKIQISHESWKVVKNISFGVFSPLKGFMIENESLSVLDNMRLENDIPWPFPIVLDITHTDARTIRVGDSVILTSESGQPISLLRVNDIYEYDKKSFAEKVFGTLDRSHPGVDKIFKQEDFLIGGDIFLIDELPATFPELDLKPSETRKIFKERNWNKIVAFQTRNPPHKGHEYVQKTALTLADGLFINPVIGTKKTGDFLDEVIIRSYQALIEEYYPKHRVLLGTFETEMRYAGPKEAIFHAIARKNFGCNFIIIGRDHAGVRNFYAPYDAHKIFDDFPDLGIEPIFFRSFMLCRVCEDIVNDKICPHLPDCHTNFSGSNIRKMLCAGQEPPKEVMRPEVAKVIFEYQDPFCK</sequence>
<gene>
    <name evidence="12" type="ORF">LCGC14_0532850</name>
</gene>
<evidence type="ECO:0000256" key="5">
    <source>
        <dbReference type="ARBA" id="ARBA00022741"/>
    </source>
</evidence>
<dbReference type="UniPathway" id="UPA00140">
    <property type="reaction ID" value="UER00204"/>
</dbReference>
<dbReference type="GO" id="GO:0004781">
    <property type="term" value="F:sulfate adenylyltransferase (ATP) activity"/>
    <property type="evidence" value="ECO:0007669"/>
    <property type="project" value="UniProtKB-EC"/>
</dbReference>
<dbReference type="Gene3D" id="3.10.400.10">
    <property type="entry name" value="Sulfate adenylyltransferase"/>
    <property type="match status" value="1"/>
</dbReference>
<feature type="domain" description="ATP-sulfurylase PUA-like" evidence="11">
    <location>
        <begin position="8"/>
        <end position="165"/>
    </location>
</feature>
<dbReference type="SUPFAM" id="SSF88697">
    <property type="entry name" value="PUA domain-like"/>
    <property type="match status" value="1"/>
</dbReference>
<dbReference type="InterPro" id="IPR014729">
    <property type="entry name" value="Rossmann-like_a/b/a_fold"/>
</dbReference>
<keyword evidence="5" id="KW-0547">Nucleotide-binding</keyword>
<keyword evidence="4" id="KW-0548">Nucleotidyltransferase</keyword>
<name>A0A0F9UGL3_9ZZZZ</name>
<evidence type="ECO:0000256" key="1">
    <source>
        <dbReference type="ARBA" id="ARBA00005048"/>
    </source>
</evidence>
<dbReference type="PANTHER" id="PTHR43509">
    <property type="match status" value="1"/>
</dbReference>
<dbReference type="InterPro" id="IPR025980">
    <property type="entry name" value="ATP-Sase_PUA-like_dom"/>
</dbReference>
<dbReference type="GO" id="GO:0005524">
    <property type="term" value="F:ATP binding"/>
    <property type="evidence" value="ECO:0007669"/>
    <property type="project" value="UniProtKB-KW"/>
</dbReference>
<evidence type="ECO:0000256" key="6">
    <source>
        <dbReference type="ARBA" id="ARBA00022840"/>
    </source>
</evidence>
<dbReference type="SUPFAM" id="SSF52374">
    <property type="entry name" value="Nucleotidylyl transferase"/>
    <property type="match status" value="1"/>
</dbReference>
<dbReference type="HAMAP" id="MF_00066">
    <property type="entry name" value="Sulf_adenylyltr"/>
    <property type="match status" value="1"/>
</dbReference>
<evidence type="ECO:0000256" key="4">
    <source>
        <dbReference type="ARBA" id="ARBA00022695"/>
    </source>
</evidence>
<dbReference type="InterPro" id="IPR015947">
    <property type="entry name" value="PUA-like_sf"/>
</dbReference>
<comment type="caution">
    <text evidence="12">The sequence shown here is derived from an EMBL/GenBank/DDBJ whole genome shotgun (WGS) entry which is preliminary data.</text>
</comment>
<dbReference type="PANTHER" id="PTHR43509:SF1">
    <property type="entry name" value="SULFATE ADENYLYLTRANSFERASE"/>
    <property type="match status" value="1"/>
</dbReference>
<dbReference type="NCBIfam" id="TIGR00339">
    <property type="entry name" value="sopT"/>
    <property type="match status" value="1"/>
</dbReference>
<evidence type="ECO:0000259" key="10">
    <source>
        <dbReference type="Pfam" id="PF01747"/>
    </source>
</evidence>
<evidence type="ECO:0000256" key="9">
    <source>
        <dbReference type="ARBA" id="ARBA00041598"/>
    </source>
</evidence>
<comment type="pathway">
    <text evidence="1">Sulfur metabolism; hydrogen sulfide biosynthesis; sulfite from sulfate: step 1/3.</text>
</comment>
<evidence type="ECO:0000313" key="12">
    <source>
        <dbReference type="EMBL" id="KKN60371.1"/>
    </source>
</evidence>
<dbReference type="AlphaFoldDB" id="A0A0F9UGL3"/>
<dbReference type="Gene3D" id="3.40.50.620">
    <property type="entry name" value="HUPs"/>
    <property type="match status" value="1"/>
</dbReference>
<dbReference type="InterPro" id="IPR002650">
    <property type="entry name" value="Sulphate_adenylyltransferase"/>
</dbReference>
<reference evidence="12" key="1">
    <citation type="journal article" date="2015" name="Nature">
        <title>Complex archaea that bridge the gap between prokaryotes and eukaryotes.</title>
        <authorList>
            <person name="Spang A."/>
            <person name="Saw J.H."/>
            <person name="Jorgensen S.L."/>
            <person name="Zaremba-Niedzwiedzka K."/>
            <person name="Martijn J."/>
            <person name="Lind A.E."/>
            <person name="van Eijk R."/>
            <person name="Schleper C."/>
            <person name="Guy L."/>
            <person name="Ettema T.J."/>
        </authorList>
    </citation>
    <scope>NUCLEOTIDE SEQUENCE</scope>
</reference>
<dbReference type="GO" id="GO:0070814">
    <property type="term" value="P:hydrogen sulfide biosynthetic process"/>
    <property type="evidence" value="ECO:0007669"/>
    <property type="project" value="UniProtKB-UniPathway"/>
</dbReference>
<organism evidence="12">
    <name type="scientific">marine sediment metagenome</name>
    <dbReference type="NCBI Taxonomy" id="412755"/>
    <lineage>
        <taxon>unclassified sequences</taxon>
        <taxon>metagenomes</taxon>
        <taxon>ecological metagenomes</taxon>
    </lineage>
</organism>
<dbReference type="Pfam" id="PF14306">
    <property type="entry name" value="PUA_2"/>
    <property type="match status" value="1"/>
</dbReference>
<dbReference type="EMBL" id="LAZR01000698">
    <property type="protein sequence ID" value="KKN60371.1"/>
    <property type="molecule type" value="Genomic_DNA"/>
</dbReference>
<evidence type="ECO:0000259" key="11">
    <source>
        <dbReference type="Pfam" id="PF14306"/>
    </source>
</evidence>
<dbReference type="InterPro" id="IPR024951">
    <property type="entry name" value="Sulfurylase_cat_dom"/>
</dbReference>
<evidence type="ECO:0000256" key="2">
    <source>
        <dbReference type="ARBA" id="ARBA00012391"/>
    </source>
</evidence>
<dbReference type="GO" id="GO:0000103">
    <property type="term" value="P:sulfate assimilation"/>
    <property type="evidence" value="ECO:0007669"/>
    <property type="project" value="InterPro"/>
</dbReference>
<dbReference type="InterPro" id="IPR020792">
    <property type="entry name" value="SO4_adenylyltransferase_pro"/>
</dbReference>
<evidence type="ECO:0000256" key="7">
    <source>
        <dbReference type="ARBA" id="ARBA00031812"/>
    </source>
</evidence>
<accession>A0A0F9UGL3</accession>
<dbReference type="NCBIfam" id="NF003166">
    <property type="entry name" value="PRK04149.1"/>
    <property type="match status" value="1"/>
</dbReference>
<proteinExistence type="inferred from homology"/>